<evidence type="ECO:0000313" key="2">
    <source>
        <dbReference type="EMBL" id="PFH44625.1"/>
    </source>
</evidence>
<keyword evidence="1" id="KW-0472">Membrane</keyword>
<dbReference type="AlphaFoldDB" id="A0A2A9N5R8"/>
<keyword evidence="1" id="KW-0812">Transmembrane</keyword>
<dbReference type="EMBL" id="KZ303176">
    <property type="protein sequence ID" value="PFH44625.1"/>
    <property type="molecule type" value="Genomic_DNA"/>
</dbReference>
<keyword evidence="3" id="KW-1185">Reference proteome</keyword>
<evidence type="ECO:0000256" key="1">
    <source>
        <dbReference type="SAM" id="Phobius"/>
    </source>
</evidence>
<evidence type="ECO:0000313" key="3">
    <source>
        <dbReference type="Proteomes" id="UP000242287"/>
    </source>
</evidence>
<reference evidence="2 3" key="1">
    <citation type="submission" date="2014-02" db="EMBL/GenBank/DDBJ databases">
        <title>Transposable element dynamics among asymbiotic and ectomycorrhizal Amanita fungi.</title>
        <authorList>
            <consortium name="DOE Joint Genome Institute"/>
            <person name="Hess J."/>
            <person name="Skrede I."/>
            <person name="Wolfe B."/>
            <person name="LaButti K."/>
            <person name="Ohm R.A."/>
            <person name="Grigoriev I.V."/>
            <person name="Pringle A."/>
        </authorList>
    </citation>
    <scope>NUCLEOTIDE SEQUENCE [LARGE SCALE GENOMIC DNA]</scope>
    <source>
        <strain evidence="2 3">SKay4041</strain>
    </source>
</reference>
<accession>A0A2A9N5R8</accession>
<keyword evidence="1" id="KW-1133">Transmembrane helix</keyword>
<organism evidence="2 3">
    <name type="scientific">Amanita thiersii Skay4041</name>
    <dbReference type="NCBI Taxonomy" id="703135"/>
    <lineage>
        <taxon>Eukaryota</taxon>
        <taxon>Fungi</taxon>
        <taxon>Dikarya</taxon>
        <taxon>Basidiomycota</taxon>
        <taxon>Agaricomycotina</taxon>
        <taxon>Agaricomycetes</taxon>
        <taxon>Agaricomycetidae</taxon>
        <taxon>Agaricales</taxon>
        <taxon>Pluteineae</taxon>
        <taxon>Amanitaceae</taxon>
        <taxon>Amanita</taxon>
    </lineage>
</organism>
<dbReference type="Proteomes" id="UP000242287">
    <property type="component" value="Unassembled WGS sequence"/>
</dbReference>
<dbReference type="STRING" id="703135.A0A2A9N5R8"/>
<feature type="transmembrane region" description="Helical" evidence="1">
    <location>
        <begin position="6"/>
        <end position="26"/>
    </location>
</feature>
<sequence>MDPILYALLPFFYLFKIIFFLLRMMVGGGTGGTDKPGWTLEAAFAQIQQLLNAQPPPPMGTQPARSLKMATPPLYDGSMATCEAFINACQLYMTAKPHEFVNLQTKITWVLRFMQLGMAQLFRDQFMIYMASDAYWTQYLESTEPNPIKLLYADIYKAFGDPNKQATAIQEITTIKQGTKSAEEHVQSFKQCYM</sequence>
<name>A0A2A9N5R8_9AGAR</name>
<protein>
    <recommendedName>
        <fullName evidence="4">Retrotransposon gag domain-containing protein</fullName>
    </recommendedName>
</protein>
<dbReference type="OrthoDB" id="3253637at2759"/>
<evidence type="ECO:0008006" key="4">
    <source>
        <dbReference type="Google" id="ProtNLM"/>
    </source>
</evidence>
<proteinExistence type="predicted"/>
<gene>
    <name evidence="2" type="ORF">AMATHDRAFT_11331</name>
</gene>